<reference evidence="2 3" key="1">
    <citation type="journal article" date="2014" name="Nat. Commun.">
        <title>Multiple recent horizontal transfers of a large genomic region in cheese making fungi.</title>
        <authorList>
            <person name="Cheeseman K."/>
            <person name="Ropars J."/>
            <person name="Renault P."/>
            <person name="Dupont J."/>
            <person name="Gouzy J."/>
            <person name="Branca A."/>
            <person name="Abraham A.L."/>
            <person name="Ceppi M."/>
            <person name="Conseiller E."/>
            <person name="Debuchy R."/>
            <person name="Malagnac F."/>
            <person name="Goarin A."/>
            <person name="Silar P."/>
            <person name="Lacoste S."/>
            <person name="Sallet E."/>
            <person name="Bensimon A."/>
            <person name="Giraud T."/>
            <person name="Brygoo Y."/>
        </authorList>
    </citation>
    <scope>NUCLEOTIDE SEQUENCE [LARGE SCALE GENOMIC DNA]</scope>
    <source>
        <strain evidence="3">FM 013</strain>
    </source>
</reference>
<protein>
    <submittedName>
        <fullName evidence="2">Reverse transcriptase, RNA-dependent DNA polymerase</fullName>
    </submittedName>
</protein>
<keyword evidence="2" id="KW-0548">Nucleotidyltransferase</keyword>
<proteinExistence type="predicted"/>
<dbReference type="InterPro" id="IPR013103">
    <property type="entry name" value="RVT_2"/>
</dbReference>
<keyword evidence="2" id="KW-0695">RNA-directed DNA polymerase</keyword>
<evidence type="ECO:0000313" key="3">
    <source>
        <dbReference type="Proteomes" id="UP000053732"/>
    </source>
</evidence>
<evidence type="ECO:0000313" key="2">
    <source>
        <dbReference type="EMBL" id="CRL31484.1"/>
    </source>
</evidence>
<dbReference type="Pfam" id="PF07727">
    <property type="entry name" value="RVT_2"/>
    <property type="match status" value="1"/>
</dbReference>
<dbReference type="InterPro" id="IPR043502">
    <property type="entry name" value="DNA/RNA_pol_sf"/>
</dbReference>
<feature type="domain" description="Reverse transcriptase Ty1/copia-type" evidence="1">
    <location>
        <begin position="58"/>
        <end position="119"/>
    </location>
</feature>
<keyword evidence="3" id="KW-1185">Reference proteome</keyword>
<dbReference type="SUPFAM" id="SSF56672">
    <property type="entry name" value="DNA/RNA polymerases"/>
    <property type="match status" value="1"/>
</dbReference>
<dbReference type="STRING" id="1429867.A0A0G4PYR0"/>
<dbReference type="EMBL" id="HG793313">
    <property type="protein sequence ID" value="CRL31484.1"/>
    <property type="molecule type" value="Genomic_DNA"/>
</dbReference>
<sequence length="215" mass="24339">MVVSVGVRERLTQEEGVEYDVTFASVAKPMSYKALFPIGADLDLEIEQMDVKTAFLTSKLCKVRKAFCGLKQAPRVWYQTLTNFLRNLGFEPISTYLGILVGSNMHITVYVDDLLIVGPSGHVLPYRPQHFLGRPCRPLTDHLTPLQATRMQYMLPGCPTPLGEFQSLRSFRKCQAALDPPRFPLHWKELMGDKGTGDCDWMKFLLFTGHEGIEE</sequence>
<dbReference type="GO" id="GO:0003964">
    <property type="term" value="F:RNA-directed DNA polymerase activity"/>
    <property type="evidence" value="ECO:0007669"/>
    <property type="project" value="UniProtKB-KW"/>
</dbReference>
<dbReference type="Proteomes" id="UP000053732">
    <property type="component" value="Unassembled WGS sequence"/>
</dbReference>
<evidence type="ECO:0000259" key="1">
    <source>
        <dbReference type="Pfam" id="PF07727"/>
    </source>
</evidence>
<gene>
    <name evidence="2" type="ORF">PCAMFM013_S4Jg000006</name>
</gene>
<keyword evidence="2" id="KW-0808">Transferase</keyword>
<dbReference type="AlphaFoldDB" id="A0A0G4PYR0"/>
<name>A0A0G4PYR0_PENC3</name>
<accession>A0A0G4PYR0</accession>
<organism evidence="2 3">
    <name type="scientific">Penicillium camemberti (strain FM 013)</name>
    <dbReference type="NCBI Taxonomy" id="1429867"/>
    <lineage>
        <taxon>Eukaryota</taxon>
        <taxon>Fungi</taxon>
        <taxon>Dikarya</taxon>
        <taxon>Ascomycota</taxon>
        <taxon>Pezizomycotina</taxon>
        <taxon>Eurotiomycetes</taxon>
        <taxon>Eurotiomycetidae</taxon>
        <taxon>Eurotiales</taxon>
        <taxon>Aspergillaceae</taxon>
        <taxon>Penicillium</taxon>
    </lineage>
</organism>